<evidence type="ECO:0000313" key="2">
    <source>
        <dbReference type="Proteomes" id="UP000266005"/>
    </source>
</evidence>
<dbReference type="Proteomes" id="UP000266005">
    <property type="component" value="Unassembled WGS sequence"/>
</dbReference>
<dbReference type="AlphaFoldDB" id="A0A399S4U3"/>
<comment type="caution">
    <text evidence="1">The sequence shown here is derived from an EMBL/GenBank/DDBJ whole genome shotgun (WGS) entry which is preliminary data.</text>
</comment>
<keyword evidence="2" id="KW-1185">Reference proteome</keyword>
<reference evidence="2" key="1">
    <citation type="submission" date="2018-08" db="EMBL/GenBank/DDBJ databases">
        <title>Mucilaginibacter sp. MYSH2.</title>
        <authorList>
            <person name="Seo T."/>
        </authorList>
    </citation>
    <scope>NUCLEOTIDE SEQUENCE [LARGE SCALE GENOMIC DNA]</scope>
    <source>
        <strain evidence="2">KIRAN</strain>
    </source>
</reference>
<evidence type="ECO:0000313" key="1">
    <source>
        <dbReference type="EMBL" id="RIJ37423.1"/>
    </source>
</evidence>
<dbReference type="EMBL" id="QWGE01000003">
    <property type="protein sequence ID" value="RIJ37423.1"/>
    <property type="molecule type" value="Genomic_DNA"/>
</dbReference>
<organism evidence="1 2">
    <name type="scientific">Pontibacter oryzae</name>
    <dbReference type="NCBI Taxonomy" id="2304593"/>
    <lineage>
        <taxon>Bacteria</taxon>
        <taxon>Pseudomonadati</taxon>
        <taxon>Bacteroidota</taxon>
        <taxon>Cytophagia</taxon>
        <taxon>Cytophagales</taxon>
        <taxon>Hymenobacteraceae</taxon>
        <taxon>Pontibacter</taxon>
    </lineage>
</organism>
<dbReference type="OrthoDB" id="9761532at2"/>
<protein>
    <submittedName>
        <fullName evidence="1">Uncharacterized protein</fullName>
    </submittedName>
</protein>
<accession>A0A399S4U3</accession>
<sequence>MQIDSTRYDEIKTKYGYFDVRKAPDYLGGLKPTHSFAYTFALCDKSEYCHDSKWANKGMMCGCKNIVIEDSVEFKFISSRSQFKEIFAPVETREEALSYAIVMSGYYPVFNKSYFKDGYRYFNSKPRTTVVQEVDGYYLVQLFDYKAFGCGEHPYYTVVVRVDKSGEVSEHRRQKSFADPEEDGLCRD</sequence>
<dbReference type="RefSeq" id="WP_119432079.1">
    <property type="nucleotide sequence ID" value="NZ_QWGE01000003.1"/>
</dbReference>
<name>A0A399S4U3_9BACT</name>
<gene>
    <name evidence="1" type="ORF">D1627_09860</name>
</gene>
<proteinExistence type="predicted"/>